<evidence type="ECO:0000313" key="5">
    <source>
        <dbReference type="Proteomes" id="UP000236752"/>
    </source>
</evidence>
<reference evidence="4 5" key="1">
    <citation type="submission" date="2016-10" db="EMBL/GenBank/DDBJ databases">
        <authorList>
            <person name="de Groot N.N."/>
        </authorList>
    </citation>
    <scope>NUCLEOTIDE SEQUENCE [LARGE SCALE GENOMIC DNA]</scope>
    <source>
        <strain evidence="4 5">DSM 26915</strain>
    </source>
</reference>
<dbReference type="InterPro" id="IPR056490">
    <property type="entry name" value="Rcc01698_C"/>
</dbReference>
<dbReference type="InterPro" id="IPR017853">
    <property type="entry name" value="GH"/>
</dbReference>
<evidence type="ECO:0000259" key="1">
    <source>
        <dbReference type="Pfam" id="PF13547"/>
    </source>
</evidence>
<protein>
    <submittedName>
        <fullName evidence="4">Putative phage tail protein</fullName>
    </submittedName>
</protein>
<dbReference type="RefSeq" id="WP_103910988.1">
    <property type="nucleotide sequence ID" value="NZ_FNUZ01000004.1"/>
</dbReference>
<dbReference type="CDD" id="cd19607">
    <property type="entry name" value="GTA_TIM-barrel-like"/>
    <property type="match status" value="1"/>
</dbReference>
<proteinExistence type="predicted"/>
<accession>A0A1H5ZWB3</accession>
<name>A0A1H5ZWB3_9RHOB</name>
<dbReference type="EMBL" id="FNUZ01000004">
    <property type="protein sequence ID" value="SEG39987.1"/>
    <property type="molecule type" value="Genomic_DNA"/>
</dbReference>
<organism evidence="4 5">
    <name type="scientific">Thalassococcus halodurans</name>
    <dbReference type="NCBI Taxonomy" id="373675"/>
    <lineage>
        <taxon>Bacteria</taxon>
        <taxon>Pseudomonadati</taxon>
        <taxon>Pseudomonadota</taxon>
        <taxon>Alphaproteobacteria</taxon>
        <taxon>Rhodobacterales</taxon>
        <taxon>Roseobacteraceae</taxon>
        <taxon>Thalassococcus</taxon>
    </lineage>
</organism>
<dbReference type="Pfam" id="PF13547">
    <property type="entry name" value="GTA_TIM"/>
    <property type="match status" value="1"/>
</dbReference>
<dbReference type="InterPro" id="IPR032876">
    <property type="entry name" value="J_dom"/>
</dbReference>
<feature type="domain" description="Rcc01698-like C-terminal" evidence="3">
    <location>
        <begin position="1047"/>
        <end position="1147"/>
    </location>
</feature>
<keyword evidence="5" id="KW-1185">Reference proteome</keyword>
<dbReference type="InterPro" id="IPR025195">
    <property type="entry name" value="GTA_TIM_dom"/>
</dbReference>
<feature type="domain" description="GTA TIM-barrel-like" evidence="1">
    <location>
        <begin position="440"/>
        <end position="735"/>
    </location>
</feature>
<dbReference type="SUPFAM" id="SSF51445">
    <property type="entry name" value="(Trans)glycosidases"/>
    <property type="match status" value="1"/>
</dbReference>
<evidence type="ECO:0000313" key="4">
    <source>
        <dbReference type="EMBL" id="SEG39987.1"/>
    </source>
</evidence>
<sequence length="1300" mass="141456">MATVLLSAAGAAIGGSIGGTVLGLSAVAAGRFVGATLGRAIDQRLMGQGAETIETGRIERFRLSGASEGSGIPRVYGRMRVGGQVIWAGPFIEKRKTSGGGGGKGSPSQPTVKTYSYSVSVAIALCEGEITSVNRVWADGDEIAVPDLNMRVYKGDRNQLPDPKIEAFEGTGNVPAYRGTAYVVFEDLQLEQFGNRIPQFSFEVTRPSMDEDDVPHQINAVALLPGSGEYALSTTPRYKKTGTGKKTAVNVHSPSEQADFVTSLNMLSDEAPNCRAVSVVASWFGDDLRAGHCTLRPKVEQTRHEIGKSAWRVSGLSRSAAQVVPSDDDGIVYGGTPNDASVIEAIQAIQAKGQEVMFYPFILMDQLAGNGLVDPWSGEADQPALPWRGRITTSLAPNIAGTTDGTAAARSEVEAFFGTAAASDFTIGSGSVGYSGPDEWGFRRFILHYAALCKVAGGVESFCIGSEMRGLTQIRDDQGFPAVDQLRDLAAEVRTILGPDTKIGYAADWSEYFGYHPQDGSGDVYFHLDPLWADPNIDFVGIDNYMPLSDWRDGRDHADAVWGHIHNVDYLKSNVEGGEGYDWYYPSPEAVAAQRREPITDGAHGEDWIYRYKDIRSWWTNSHHNRVAGVRSDAPTAWEPQSKPIWFTELGCAAIDKGTNQPNVFLDPKSSESHMPRASNGRRDDLIQRQYLRALHGYWGDPANNPVSVHYEAPMIDMTHAFVWAWDARPYPWFPSMSDAWSDGGNYRRGHWITGRISGCTLASVVEDICARCGVTEIDVSGLHGFVRGFHEADVASGRAALQSLMLAYGFDAVERDGVLRFQMRTDPLVTDIDPNALVISGDLDGALSHTRANEAEMAGRVRLRFFEADGDHAIRAEEVVHPEDETHSVSESELPLAMTSAEGRQTLERWLAESRIARDTLRFGLPPSQSYLGAGDVIRIESAGLPITARIDRIEQGDYQQIDATRIELSVHDVPDFPEAVPALSGFTPVTPVLPLFMDLPLMRGDEVKHAPYMAVTADPWPGAVALYSSATDAGYEVNTLIEQGAIIGETENVLSAAMSGLADRGDDLQIKLVTGNLESVTEEALLSGANMMAIGDGSPDNWEIFQFRDATLVAADTWRLGHRLRGQFGTDGVMPQEWPVGSFVVLLDGSAPQISLAASAKRQLRHYRIGPASRPYDDPSYEYVSHAFNGNGARPYRPAHLQARDVAGDISISWVRRTRIDGDSWDLSDVPLGESNESYHLRIVQAGQTVREVVVSQAEWTYTQAQRASDLVVGAYSIEVAQVSETYGSGPYAQITLS</sequence>
<dbReference type="Proteomes" id="UP000236752">
    <property type="component" value="Unassembled WGS sequence"/>
</dbReference>
<feature type="domain" description="Tip attachment protein J" evidence="2">
    <location>
        <begin position="796"/>
        <end position="956"/>
    </location>
</feature>
<evidence type="ECO:0000259" key="3">
    <source>
        <dbReference type="Pfam" id="PF23666"/>
    </source>
</evidence>
<dbReference type="Gene3D" id="3.20.20.80">
    <property type="entry name" value="Glycosidases"/>
    <property type="match status" value="2"/>
</dbReference>
<dbReference type="Pfam" id="PF23666">
    <property type="entry name" value="Rcc01698_C"/>
    <property type="match status" value="1"/>
</dbReference>
<dbReference type="Pfam" id="PF13550">
    <property type="entry name" value="Phage-tail_3"/>
    <property type="match status" value="1"/>
</dbReference>
<gene>
    <name evidence="4" type="ORF">SAMN04488045_2658</name>
</gene>
<dbReference type="OrthoDB" id="8445115at2"/>
<evidence type="ECO:0000259" key="2">
    <source>
        <dbReference type="Pfam" id="PF13550"/>
    </source>
</evidence>